<name>A0ABS7LJ53_9HYPH</name>
<evidence type="ECO:0000256" key="6">
    <source>
        <dbReference type="SAM" id="Phobius"/>
    </source>
</evidence>
<feature type="domain" description="Major facilitator superfamily (MFS) profile" evidence="7">
    <location>
        <begin position="17"/>
        <end position="398"/>
    </location>
</feature>
<feature type="transmembrane region" description="Helical" evidence="6">
    <location>
        <begin position="366"/>
        <end position="388"/>
    </location>
</feature>
<dbReference type="EMBL" id="JABTXI010000005">
    <property type="protein sequence ID" value="MBY3591319.1"/>
    <property type="molecule type" value="Genomic_DNA"/>
</dbReference>
<accession>A0ABS7LJ53</accession>
<evidence type="ECO:0000259" key="7">
    <source>
        <dbReference type="PROSITE" id="PS50850"/>
    </source>
</evidence>
<feature type="transmembrane region" description="Helical" evidence="6">
    <location>
        <begin position="337"/>
        <end position="360"/>
    </location>
</feature>
<comment type="caution">
    <text evidence="8">The sequence shown here is derived from an EMBL/GenBank/DDBJ whole genome shotgun (WGS) entry which is preliminary data.</text>
</comment>
<keyword evidence="4 6" id="KW-1133">Transmembrane helix</keyword>
<dbReference type="CDD" id="cd06174">
    <property type="entry name" value="MFS"/>
    <property type="match status" value="1"/>
</dbReference>
<feature type="transmembrane region" description="Helical" evidence="6">
    <location>
        <begin position="306"/>
        <end position="325"/>
    </location>
</feature>
<evidence type="ECO:0000256" key="1">
    <source>
        <dbReference type="ARBA" id="ARBA00004651"/>
    </source>
</evidence>
<sequence length="398" mass="40633">MAEAAYGQTGIARRWATAAVVVGSGIVAALQVGKTPIATPALRLDMGLDLAAAGWLTGIFPVLGLVGGIPAGALVTATGDRQMLLLGLGAMALGAAIGAVAPGYTVLLATRVLEGFGFLLVTVAGPAILNRVVQLRQRDLVFALWSCSIPAGIALAMLAGPLFSWRILWWCNAGLAAAAMMVGLALIPASPVRTSISWRSLAFDTKRVLTSMRPVLLAVCFAFYSMMFFALFSFLPVLLMQRMGVEHGTAGLLSALASAANIIGNLAAGYLLARGASRSTVLAGASLIMGFVSPGIFLPFLTDTPAFLLCVLFSGIGGTIPATLISSAPLLSFSPALAPVVIGLVMQGSNLGQVVGPIAVGGAVEAYGWVAAAAIVVIAGMAAAIAALHIKFEDSRSR</sequence>
<feature type="transmembrane region" description="Helical" evidence="6">
    <location>
        <begin position="167"/>
        <end position="189"/>
    </location>
</feature>
<keyword evidence="3 6" id="KW-0812">Transmembrane</keyword>
<dbReference type="InterPro" id="IPR011701">
    <property type="entry name" value="MFS"/>
</dbReference>
<keyword evidence="2" id="KW-1003">Cell membrane</keyword>
<evidence type="ECO:0000256" key="2">
    <source>
        <dbReference type="ARBA" id="ARBA00022475"/>
    </source>
</evidence>
<comment type="subcellular location">
    <subcellularLocation>
        <location evidence="1">Cell membrane</location>
        <topology evidence="1">Multi-pass membrane protein</topology>
    </subcellularLocation>
</comment>
<evidence type="ECO:0000313" key="9">
    <source>
        <dbReference type="Proteomes" id="UP000720124"/>
    </source>
</evidence>
<dbReference type="InterPro" id="IPR036259">
    <property type="entry name" value="MFS_trans_sf"/>
</dbReference>
<protein>
    <submittedName>
        <fullName evidence="8">MFS transporter</fullName>
    </submittedName>
</protein>
<dbReference type="Gene3D" id="1.20.1250.20">
    <property type="entry name" value="MFS general substrate transporter like domains"/>
    <property type="match status" value="2"/>
</dbReference>
<organism evidence="8 9">
    <name type="scientific">Rhizobium bangladeshense</name>
    <dbReference type="NCBI Taxonomy" id="1138189"/>
    <lineage>
        <taxon>Bacteria</taxon>
        <taxon>Pseudomonadati</taxon>
        <taxon>Pseudomonadota</taxon>
        <taxon>Alphaproteobacteria</taxon>
        <taxon>Hyphomicrobiales</taxon>
        <taxon>Rhizobiaceae</taxon>
        <taxon>Rhizobium/Agrobacterium group</taxon>
        <taxon>Rhizobium</taxon>
    </lineage>
</organism>
<keyword evidence="5 6" id="KW-0472">Membrane</keyword>
<dbReference type="InterPro" id="IPR020846">
    <property type="entry name" value="MFS_dom"/>
</dbReference>
<feature type="transmembrane region" description="Helical" evidence="6">
    <location>
        <begin position="280"/>
        <end position="300"/>
    </location>
</feature>
<reference evidence="8 9" key="1">
    <citation type="submission" date="2020-06" db="EMBL/GenBank/DDBJ databases">
        <title>Global-level population genomics: horizontal gene transfer, symbiosis and evolution in Rhizobia.</title>
        <authorList>
            <person name="Gai Y."/>
        </authorList>
    </citation>
    <scope>NUCLEOTIDE SEQUENCE [LARGE SCALE GENOMIC DNA]</scope>
    <source>
        <strain evidence="8 9">PLR6_1b</strain>
    </source>
</reference>
<evidence type="ECO:0000256" key="5">
    <source>
        <dbReference type="ARBA" id="ARBA00023136"/>
    </source>
</evidence>
<dbReference type="PANTHER" id="PTHR43124:SF3">
    <property type="entry name" value="CHLORAMPHENICOL EFFLUX PUMP RV0191"/>
    <property type="match status" value="1"/>
</dbReference>
<evidence type="ECO:0000256" key="4">
    <source>
        <dbReference type="ARBA" id="ARBA00022989"/>
    </source>
</evidence>
<gene>
    <name evidence="8" type="ORF">HJA87_15780</name>
</gene>
<feature type="transmembrane region" description="Helical" evidence="6">
    <location>
        <begin position="116"/>
        <end position="133"/>
    </location>
</feature>
<feature type="transmembrane region" description="Helical" evidence="6">
    <location>
        <begin position="84"/>
        <end position="104"/>
    </location>
</feature>
<evidence type="ECO:0000313" key="8">
    <source>
        <dbReference type="EMBL" id="MBY3591319.1"/>
    </source>
</evidence>
<keyword evidence="9" id="KW-1185">Reference proteome</keyword>
<feature type="transmembrane region" description="Helical" evidence="6">
    <location>
        <begin position="251"/>
        <end position="273"/>
    </location>
</feature>
<dbReference type="SUPFAM" id="SSF103473">
    <property type="entry name" value="MFS general substrate transporter"/>
    <property type="match status" value="1"/>
</dbReference>
<evidence type="ECO:0000256" key="3">
    <source>
        <dbReference type="ARBA" id="ARBA00022692"/>
    </source>
</evidence>
<dbReference type="Proteomes" id="UP000720124">
    <property type="component" value="Unassembled WGS sequence"/>
</dbReference>
<feature type="transmembrane region" description="Helical" evidence="6">
    <location>
        <begin position="140"/>
        <end position="161"/>
    </location>
</feature>
<proteinExistence type="predicted"/>
<dbReference type="InterPro" id="IPR050189">
    <property type="entry name" value="MFS_Efflux_Transporters"/>
</dbReference>
<dbReference type="Pfam" id="PF07690">
    <property type="entry name" value="MFS_1"/>
    <property type="match status" value="1"/>
</dbReference>
<dbReference type="PANTHER" id="PTHR43124">
    <property type="entry name" value="PURINE EFFLUX PUMP PBUE"/>
    <property type="match status" value="1"/>
</dbReference>
<feature type="transmembrane region" description="Helical" evidence="6">
    <location>
        <begin position="215"/>
        <end position="239"/>
    </location>
</feature>
<dbReference type="PROSITE" id="PS50850">
    <property type="entry name" value="MFS"/>
    <property type="match status" value="1"/>
</dbReference>
<feature type="transmembrane region" description="Helical" evidence="6">
    <location>
        <begin position="12"/>
        <end position="32"/>
    </location>
</feature>
<feature type="transmembrane region" description="Helical" evidence="6">
    <location>
        <begin position="52"/>
        <end position="77"/>
    </location>
</feature>